<name>A0ABW5LPI3_9FLAO</name>
<evidence type="ECO:0000313" key="2">
    <source>
        <dbReference type="Proteomes" id="UP001597508"/>
    </source>
</evidence>
<sequence>MKKLTSLLILVVLLSSFVEKKDTYIWFPREIRVLKNCDQNNTTVEFTIETDSRKKIEVHSFNFGDSDFVFTVNGKKLDPTRPLYLNKRKPLQCKLTFKRNLDKNQSEFTFQTRHKEFLKNKIKINYGMYSITHEPIKEGREVIVNFSQSCNDSIRVYFPYGGTVSSVSLKKDKDSTSIKPPLRTISYMIGFRENYEKEEEKNYFTFSRSDIGKYYVNFSSCHWGNNFWLTIK</sequence>
<organism evidence="1 2">
    <name type="scientific">Pseudotenacibaculum haliotis</name>
    <dbReference type="NCBI Taxonomy" id="1862138"/>
    <lineage>
        <taxon>Bacteria</taxon>
        <taxon>Pseudomonadati</taxon>
        <taxon>Bacteroidota</taxon>
        <taxon>Flavobacteriia</taxon>
        <taxon>Flavobacteriales</taxon>
        <taxon>Flavobacteriaceae</taxon>
        <taxon>Pseudotenacibaculum</taxon>
    </lineage>
</organism>
<dbReference type="RefSeq" id="WP_379665437.1">
    <property type="nucleotide sequence ID" value="NZ_JBHULH010000001.1"/>
</dbReference>
<proteinExistence type="predicted"/>
<reference evidence="2" key="1">
    <citation type="journal article" date="2019" name="Int. J. Syst. Evol. Microbiol.">
        <title>The Global Catalogue of Microorganisms (GCM) 10K type strain sequencing project: providing services to taxonomists for standard genome sequencing and annotation.</title>
        <authorList>
            <consortium name="The Broad Institute Genomics Platform"/>
            <consortium name="The Broad Institute Genome Sequencing Center for Infectious Disease"/>
            <person name="Wu L."/>
            <person name="Ma J."/>
        </authorList>
    </citation>
    <scope>NUCLEOTIDE SEQUENCE [LARGE SCALE GENOMIC DNA]</scope>
    <source>
        <strain evidence="2">KCTC 52127</strain>
    </source>
</reference>
<evidence type="ECO:0000313" key="1">
    <source>
        <dbReference type="EMBL" id="MFD2566733.1"/>
    </source>
</evidence>
<comment type="caution">
    <text evidence="1">The sequence shown here is derived from an EMBL/GenBank/DDBJ whole genome shotgun (WGS) entry which is preliminary data.</text>
</comment>
<protein>
    <submittedName>
        <fullName evidence="1">Uncharacterized protein</fullName>
    </submittedName>
</protein>
<dbReference type="EMBL" id="JBHULH010000001">
    <property type="protein sequence ID" value="MFD2566733.1"/>
    <property type="molecule type" value="Genomic_DNA"/>
</dbReference>
<gene>
    <name evidence="1" type="ORF">ACFSRZ_05080</name>
</gene>
<dbReference type="Proteomes" id="UP001597508">
    <property type="component" value="Unassembled WGS sequence"/>
</dbReference>
<accession>A0ABW5LPI3</accession>
<keyword evidence="2" id="KW-1185">Reference proteome</keyword>